<proteinExistence type="predicted"/>
<evidence type="ECO:0008006" key="4">
    <source>
        <dbReference type="Google" id="ProtNLM"/>
    </source>
</evidence>
<comment type="caution">
    <text evidence="2">The sequence shown here is derived from an EMBL/GenBank/DDBJ whole genome shotgun (WGS) entry which is preliminary data.</text>
</comment>
<dbReference type="PANTHER" id="PTHR38599:SF1">
    <property type="entry name" value="CUPIN DOMAIN PROTEIN (AFU_ORTHOLOGUE AFUA_3G13620)"/>
    <property type="match status" value="1"/>
</dbReference>
<gene>
    <name evidence="2" type="ORF">R7226_14985</name>
</gene>
<accession>A0ABU4HQU2</accession>
<reference evidence="3" key="1">
    <citation type="submission" date="2023-07" db="EMBL/GenBank/DDBJ databases">
        <title>Conexibacter stalactiti sp. nov., isolated from stalactites in a lava cave and emended description of the genus Conexibacter.</title>
        <authorList>
            <person name="Lee S.D."/>
        </authorList>
    </citation>
    <scope>NUCLEOTIDE SEQUENCE [LARGE SCALE GENOMIC DNA]</scope>
    <source>
        <strain evidence="3">KCTC 39840</strain>
    </source>
</reference>
<dbReference type="Proteomes" id="UP001284601">
    <property type="component" value="Unassembled WGS sequence"/>
</dbReference>
<feature type="signal peptide" evidence="1">
    <location>
        <begin position="1"/>
        <end position="25"/>
    </location>
</feature>
<name>A0ABU4HQU2_9ACTN</name>
<dbReference type="EMBL" id="JAWSTH010000037">
    <property type="protein sequence ID" value="MDW5595653.1"/>
    <property type="molecule type" value="Genomic_DNA"/>
</dbReference>
<feature type="chain" id="PRO_5045332293" description="Cupin domain-containing protein" evidence="1">
    <location>
        <begin position="26"/>
        <end position="159"/>
    </location>
</feature>
<dbReference type="PANTHER" id="PTHR38599">
    <property type="entry name" value="CUPIN DOMAIN PROTEIN (AFU_ORTHOLOGUE AFUA_3G13620)"/>
    <property type="match status" value="1"/>
</dbReference>
<evidence type="ECO:0000313" key="3">
    <source>
        <dbReference type="Proteomes" id="UP001284601"/>
    </source>
</evidence>
<protein>
    <recommendedName>
        <fullName evidence="4">Cupin domain-containing protein</fullName>
    </recommendedName>
</protein>
<dbReference type="InterPro" id="IPR011051">
    <property type="entry name" value="RmlC_Cupin_sf"/>
</dbReference>
<dbReference type="Gene3D" id="2.60.120.10">
    <property type="entry name" value="Jelly Rolls"/>
    <property type="match status" value="1"/>
</dbReference>
<dbReference type="SUPFAM" id="SSF51182">
    <property type="entry name" value="RmlC-like cupins"/>
    <property type="match status" value="1"/>
</dbReference>
<keyword evidence="1" id="KW-0732">Signal</keyword>
<dbReference type="RefSeq" id="WP_318597987.1">
    <property type="nucleotide sequence ID" value="NZ_JAWSTH010000037.1"/>
</dbReference>
<evidence type="ECO:0000313" key="2">
    <source>
        <dbReference type="EMBL" id="MDW5595653.1"/>
    </source>
</evidence>
<sequence>MSVRLRTALLLVIAITFTAAASAYATTALIAEDQPVVRTVLAEDADPPGAPGRTLGLSRVTVAPGAELALHRHPGTQIANIARGTLTYWVVRGAVTVHRGDRALRTIRAGQRGQVKTGEWIVENPGTIHHAANRGDVQIEILIATLFKDGAPPSIPVRP</sequence>
<keyword evidence="3" id="KW-1185">Reference proteome</keyword>
<dbReference type="InterPro" id="IPR014710">
    <property type="entry name" value="RmlC-like_jellyroll"/>
</dbReference>
<evidence type="ECO:0000256" key="1">
    <source>
        <dbReference type="SAM" id="SignalP"/>
    </source>
</evidence>
<organism evidence="2 3">
    <name type="scientific">Conexibacter stalactiti</name>
    <dbReference type="NCBI Taxonomy" id="1940611"/>
    <lineage>
        <taxon>Bacteria</taxon>
        <taxon>Bacillati</taxon>
        <taxon>Actinomycetota</taxon>
        <taxon>Thermoleophilia</taxon>
        <taxon>Solirubrobacterales</taxon>
        <taxon>Conexibacteraceae</taxon>
        <taxon>Conexibacter</taxon>
    </lineage>
</organism>
<reference evidence="2 3" key="2">
    <citation type="submission" date="2023-10" db="EMBL/GenBank/DDBJ databases">
        <authorList>
            <person name="Han X.F."/>
        </authorList>
    </citation>
    <scope>NUCLEOTIDE SEQUENCE [LARGE SCALE GENOMIC DNA]</scope>
    <source>
        <strain evidence="2 3">KCTC 39840</strain>
    </source>
</reference>